<name>A0A7W6JF34_9CAUL</name>
<keyword evidence="2" id="KW-1185">Reference proteome</keyword>
<dbReference type="AlphaFoldDB" id="A0A7W6JF34"/>
<dbReference type="EMBL" id="JACIDM010000003">
    <property type="protein sequence ID" value="MBB4083969.1"/>
    <property type="molecule type" value="Genomic_DNA"/>
</dbReference>
<evidence type="ECO:0000313" key="2">
    <source>
        <dbReference type="Proteomes" id="UP000529946"/>
    </source>
</evidence>
<organism evidence="1 2">
    <name type="scientific">Brevundimonas lenta</name>
    <dbReference type="NCBI Taxonomy" id="424796"/>
    <lineage>
        <taxon>Bacteria</taxon>
        <taxon>Pseudomonadati</taxon>
        <taxon>Pseudomonadota</taxon>
        <taxon>Alphaproteobacteria</taxon>
        <taxon>Caulobacterales</taxon>
        <taxon>Caulobacteraceae</taxon>
        <taxon>Brevundimonas</taxon>
    </lineage>
</organism>
<accession>A0A7W6JF34</accession>
<comment type="caution">
    <text evidence="1">The sequence shown here is derived from an EMBL/GenBank/DDBJ whole genome shotgun (WGS) entry which is preliminary data.</text>
</comment>
<reference evidence="1 2" key="1">
    <citation type="submission" date="2020-08" db="EMBL/GenBank/DDBJ databases">
        <title>Genomic Encyclopedia of Type Strains, Phase IV (KMG-IV): sequencing the most valuable type-strain genomes for metagenomic binning, comparative biology and taxonomic classification.</title>
        <authorList>
            <person name="Goeker M."/>
        </authorList>
    </citation>
    <scope>NUCLEOTIDE SEQUENCE [LARGE SCALE GENOMIC DNA]</scope>
    <source>
        <strain evidence="1 2">DSM 23960</strain>
    </source>
</reference>
<dbReference type="Proteomes" id="UP000529946">
    <property type="component" value="Unassembled WGS sequence"/>
</dbReference>
<evidence type="ECO:0000313" key="1">
    <source>
        <dbReference type="EMBL" id="MBB4083969.1"/>
    </source>
</evidence>
<sequence>MRPAAASSSVSDSAGADLVLGYATGYGVDFIEAFVRSLRAVYSGPAALFVSDDPAVAAFLADHDVEALRPMPSDEWTPQPVVARFADYARVLAERPGVRDVLLTDVRDVVFQGAPFEPRAKGLEVFVEYERNVLADHSFQMKHLRAGVGRDLADQLKDHRCICAGTIVGPADEAARLCRLILVLGAIPKSAIGGGFGIDQASLAAAVGYGLIPADIQDNYRRVATVGLSLEGVGVVDGVIVNPDGGFSPVVHQYDRHENLVQAVRERWATATPDRVRTGPQGLDRLLAKLSASTGRRLPELR</sequence>
<gene>
    <name evidence="1" type="ORF">GGR12_002857</name>
</gene>
<dbReference type="RefSeq" id="WP_183205105.1">
    <property type="nucleotide sequence ID" value="NZ_BAAAER010000003.1"/>
</dbReference>
<protein>
    <submittedName>
        <fullName evidence="1">Uncharacterized protein</fullName>
    </submittedName>
</protein>
<proteinExistence type="predicted"/>